<accession>A0A162DBD5</accession>
<proteinExistence type="predicted"/>
<feature type="compositionally biased region" description="Low complexity" evidence="2">
    <location>
        <begin position="114"/>
        <end position="128"/>
    </location>
</feature>
<name>A0A162DBD5_9CRUS</name>
<gene>
    <name evidence="4" type="ORF">APZ42_026287</name>
</gene>
<reference evidence="4 5" key="1">
    <citation type="submission" date="2016-03" db="EMBL/GenBank/DDBJ databases">
        <title>EvidentialGene: Evidence-directed Construction of Genes on Genomes.</title>
        <authorList>
            <person name="Gilbert D.G."/>
            <person name="Choi J.-H."/>
            <person name="Mockaitis K."/>
            <person name="Colbourne J."/>
            <person name="Pfrender M."/>
        </authorList>
    </citation>
    <scope>NUCLEOTIDE SEQUENCE [LARGE SCALE GENOMIC DNA]</scope>
    <source>
        <strain evidence="4 5">Xinb3</strain>
        <tissue evidence="4">Complete organism</tissue>
    </source>
</reference>
<organism evidence="4 5">
    <name type="scientific">Daphnia magna</name>
    <dbReference type="NCBI Taxonomy" id="35525"/>
    <lineage>
        <taxon>Eukaryota</taxon>
        <taxon>Metazoa</taxon>
        <taxon>Ecdysozoa</taxon>
        <taxon>Arthropoda</taxon>
        <taxon>Crustacea</taxon>
        <taxon>Branchiopoda</taxon>
        <taxon>Diplostraca</taxon>
        <taxon>Cladocera</taxon>
        <taxon>Anomopoda</taxon>
        <taxon>Daphniidae</taxon>
        <taxon>Daphnia</taxon>
    </lineage>
</organism>
<dbReference type="EMBL" id="LRGB01002066">
    <property type="protein sequence ID" value="KZS09484.1"/>
    <property type="molecule type" value="Genomic_DNA"/>
</dbReference>
<feature type="signal peptide" evidence="3">
    <location>
        <begin position="1"/>
        <end position="18"/>
    </location>
</feature>
<feature type="region of interest" description="Disordered" evidence="2">
    <location>
        <begin position="1326"/>
        <end position="1346"/>
    </location>
</feature>
<feature type="coiled-coil region" evidence="1">
    <location>
        <begin position="226"/>
        <end position="295"/>
    </location>
</feature>
<dbReference type="PANTHER" id="PTHR43941:SF1">
    <property type="entry name" value="STRUCTURAL MAINTENANCE OF CHROMOSOMES PROTEIN 2"/>
    <property type="match status" value="1"/>
</dbReference>
<feature type="coiled-coil region" evidence="1">
    <location>
        <begin position="1209"/>
        <end position="1243"/>
    </location>
</feature>
<comment type="caution">
    <text evidence="4">The sequence shown here is derived from an EMBL/GenBank/DDBJ whole genome shotgun (WGS) entry which is preliminary data.</text>
</comment>
<keyword evidence="3" id="KW-0732">Signal</keyword>
<feature type="region of interest" description="Disordered" evidence="2">
    <location>
        <begin position="866"/>
        <end position="886"/>
    </location>
</feature>
<sequence length="1415" mass="162970">MIFPSVVTTYILPLFSLTIDITIVSRLQETVCTSRQDSSLLVRENEGDELQAVPAVTKICNILSFHLAIPIDRKKKSHSEECVFSPIEDCIGRNTINLGNLSLPCPLPSSSEADNLSSSIRASAMSTSGDQPESGAEDESQDEGQETSLRQDAYVKQYLAEHENQVVLWEQMTSFRREYMDMRAQVESILTRLHMDFSNMTRDASCNFVLLLSQMGCPSCSTGVGLEACSERLKNLENELERARSESSSLSNRVESALEIKNQVEDKLSDRENVIQSLTETIDQLQSHCHQLEENSSEGPQWEELIVKLEGALRSIGRVVVDDSDLYSPDYEAQLDGEEAISTNWTNLPLLAESTLTAVRAALSRRRSEVQQLQSAVNEFQQKMVQTDQGRGDIENREKAYQKELKDLRAQLSELTHEKQLQSESALKVERLKKDIELELEEKDKLHREKTSRQLMEETLEDLKAEEAHQKSTHTELLTEIQQLSCDNQMCRTNITTFEERFNRLRKEMDQMREERTRLTLALDFSKDERNQLVKQLKELEEKAGSLKDQSRSIQMEKMSVEDSLCRLQVLKSLDEAQIQKLNGDIEQIRKESSDFLREREELNEEVSALKHELVKAEELRTRLESFNSSLEHSLNVANIDNINEQLTEKQTSMEQRYAEIETGNNHLMEEIGKLTREFTLSKEREQSWKEEVDRLRLKISSLEEETRSVHQQLLGAQNVNHLTQVSLIATQTNYEELQIELERVTKEMQAIGAEKESLLLELQQLNESTNLAVTQLQEENKNLSRDINDLDKQLHDVANEKTVLMHGVEKERQEKKATLQNKLAEVQQEHKRHIELIQSQHSKTVQDMQKDMALQLAKLQEQLNKRESEKQQQLTQAQGERKSLQEKLSACVAELETERKELARVRREEAELQAQHNQSMENFRAEIARLHGELRLAGESRTKEMQTAEQILAVTNDNLKRSEEDFGTAKTELTATNRQLKEAQRQLETLQIQLSKMESQRDDARKEGIHRGSILDELQNERSELRNSIVGFQTSIKRLESEREDIVKCLEEARKRIAVLEENRGVLEREIHHLRTLVKDADQQVARLTEDLNVNQQKLERSQDAQNRWKERSEALVEQLQAEQNRTILAEQAVTKYMNKAQAIKMHFQQMEQQYTQKLQQSGTQHSLHQQRLDEMDVTVQKTIGRSKRLEEERHNFHSRLIEADKEVGILKTRLREADSQAQNLTDQMHRLELEKRELNSRFGVLYSTLKRFIRTLEDTHQGNISNKSQDAIGTGVRFLQPLSTTMESDISIMRETSSADPDAIQVVLQDLMRHILQLQARRAVETTPSRDEPTRLEVSSRERQRQLLSRHLRDTEGNAAGLREQLHASLNTVASHTSLGPQTLHRESTRLDGLVSGVRRFDSSPIRPDGQAH</sequence>
<dbReference type="SUPFAM" id="SSF57997">
    <property type="entry name" value="Tropomyosin"/>
    <property type="match status" value="1"/>
</dbReference>
<feature type="compositionally biased region" description="Acidic residues" evidence="2">
    <location>
        <begin position="135"/>
        <end position="145"/>
    </location>
</feature>
<feature type="coiled-coil region" evidence="1">
    <location>
        <begin position="363"/>
        <end position="466"/>
    </location>
</feature>
<dbReference type="Proteomes" id="UP000076858">
    <property type="component" value="Unassembled WGS sequence"/>
</dbReference>
<dbReference type="PANTHER" id="PTHR43941">
    <property type="entry name" value="STRUCTURAL MAINTENANCE OF CHROMOSOMES PROTEIN 2"/>
    <property type="match status" value="1"/>
</dbReference>
<keyword evidence="1" id="KW-0175">Coiled coil</keyword>
<evidence type="ECO:0000313" key="4">
    <source>
        <dbReference type="EMBL" id="KZS09484.1"/>
    </source>
</evidence>
<feature type="chain" id="PRO_5007833877" evidence="3">
    <location>
        <begin position="19"/>
        <end position="1415"/>
    </location>
</feature>
<evidence type="ECO:0000256" key="1">
    <source>
        <dbReference type="SAM" id="Coils"/>
    </source>
</evidence>
<evidence type="ECO:0000256" key="2">
    <source>
        <dbReference type="SAM" id="MobiDB-lite"/>
    </source>
</evidence>
<feature type="region of interest" description="Disordered" evidence="2">
    <location>
        <begin position="114"/>
        <end position="147"/>
    </location>
</feature>
<evidence type="ECO:0000313" key="5">
    <source>
        <dbReference type="Proteomes" id="UP000076858"/>
    </source>
</evidence>
<evidence type="ECO:0000256" key="3">
    <source>
        <dbReference type="SAM" id="SignalP"/>
    </source>
</evidence>
<dbReference type="Gene3D" id="1.10.287.1490">
    <property type="match status" value="1"/>
</dbReference>
<keyword evidence="5" id="KW-1185">Reference proteome</keyword>
<dbReference type="STRING" id="35525.A0A162DBD5"/>
<protein>
    <submittedName>
        <fullName evidence="4">Putative Rootletin</fullName>
    </submittedName>
</protein>
<feature type="coiled-coil region" evidence="1">
    <location>
        <begin position="495"/>
        <end position="620"/>
    </location>
</feature>
<dbReference type="OrthoDB" id="6436679at2759"/>